<keyword evidence="2" id="KW-1185">Reference proteome</keyword>
<name>A0A5B7HXC4_PORTR</name>
<evidence type="ECO:0000313" key="2">
    <source>
        <dbReference type="Proteomes" id="UP000324222"/>
    </source>
</evidence>
<dbReference type="AlphaFoldDB" id="A0A5B7HXC4"/>
<gene>
    <name evidence="1" type="ORF">E2C01_067392</name>
</gene>
<organism evidence="1 2">
    <name type="scientific">Portunus trituberculatus</name>
    <name type="common">Swimming crab</name>
    <name type="synonym">Neptunus trituberculatus</name>
    <dbReference type="NCBI Taxonomy" id="210409"/>
    <lineage>
        <taxon>Eukaryota</taxon>
        <taxon>Metazoa</taxon>
        <taxon>Ecdysozoa</taxon>
        <taxon>Arthropoda</taxon>
        <taxon>Crustacea</taxon>
        <taxon>Multicrustacea</taxon>
        <taxon>Malacostraca</taxon>
        <taxon>Eumalacostraca</taxon>
        <taxon>Eucarida</taxon>
        <taxon>Decapoda</taxon>
        <taxon>Pleocyemata</taxon>
        <taxon>Brachyura</taxon>
        <taxon>Eubrachyura</taxon>
        <taxon>Portunoidea</taxon>
        <taxon>Portunidae</taxon>
        <taxon>Portuninae</taxon>
        <taxon>Portunus</taxon>
    </lineage>
</organism>
<sequence length="31" mass="3545">MLHDESCIPKTPRNAHAIKKVRLGILLFKQS</sequence>
<dbReference type="Proteomes" id="UP000324222">
    <property type="component" value="Unassembled WGS sequence"/>
</dbReference>
<proteinExistence type="predicted"/>
<reference evidence="1 2" key="1">
    <citation type="submission" date="2019-05" db="EMBL/GenBank/DDBJ databases">
        <title>Another draft genome of Portunus trituberculatus and its Hox gene families provides insights of decapod evolution.</title>
        <authorList>
            <person name="Jeong J.-H."/>
            <person name="Song I."/>
            <person name="Kim S."/>
            <person name="Choi T."/>
            <person name="Kim D."/>
            <person name="Ryu S."/>
            <person name="Kim W."/>
        </authorList>
    </citation>
    <scope>NUCLEOTIDE SEQUENCE [LARGE SCALE GENOMIC DNA]</scope>
    <source>
        <tissue evidence="1">Muscle</tissue>
    </source>
</reference>
<accession>A0A5B7HXC4</accession>
<protein>
    <submittedName>
        <fullName evidence="1">Uncharacterized protein</fullName>
    </submittedName>
</protein>
<comment type="caution">
    <text evidence="1">The sequence shown here is derived from an EMBL/GenBank/DDBJ whole genome shotgun (WGS) entry which is preliminary data.</text>
</comment>
<dbReference type="EMBL" id="VSRR010036028">
    <property type="protein sequence ID" value="MPC73074.1"/>
    <property type="molecule type" value="Genomic_DNA"/>
</dbReference>
<evidence type="ECO:0000313" key="1">
    <source>
        <dbReference type="EMBL" id="MPC73074.1"/>
    </source>
</evidence>